<dbReference type="RefSeq" id="WP_268598716.1">
    <property type="nucleotide sequence ID" value="NZ_JAMDNP010000015.1"/>
</dbReference>
<accession>A0ABT4GW38</accession>
<dbReference type="EMBL" id="JAMDNP010000015">
    <property type="protein sequence ID" value="MCY9760632.1"/>
    <property type="molecule type" value="Genomic_DNA"/>
</dbReference>
<comment type="caution">
    <text evidence="1">The sequence shown here is derived from an EMBL/GenBank/DDBJ whole genome shotgun (WGS) entry which is preliminary data.</text>
</comment>
<sequence>MKKKRKNQNPTNFNVTIINIKMEKPKKYIWLQRVMKLGGYVVIKSIWTYLESIL</sequence>
<dbReference type="Proteomes" id="UP001527181">
    <property type="component" value="Unassembled WGS sequence"/>
</dbReference>
<keyword evidence="2" id="KW-1185">Reference proteome</keyword>
<reference evidence="1 2" key="1">
    <citation type="submission" date="2022-05" db="EMBL/GenBank/DDBJ databases">
        <title>Genome Sequencing of Bee-Associated Microbes.</title>
        <authorList>
            <person name="Dunlap C."/>
        </authorList>
    </citation>
    <scope>NUCLEOTIDE SEQUENCE [LARGE SCALE GENOMIC DNA]</scope>
    <source>
        <strain evidence="1 2">NRRL B-04010</strain>
    </source>
</reference>
<organism evidence="1 2">
    <name type="scientific">Paenibacillus alvei</name>
    <name type="common">Bacillus alvei</name>
    <dbReference type="NCBI Taxonomy" id="44250"/>
    <lineage>
        <taxon>Bacteria</taxon>
        <taxon>Bacillati</taxon>
        <taxon>Bacillota</taxon>
        <taxon>Bacilli</taxon>
        <taxon>Bacillales</taxon>
        <taxon>Paenibacillaceae</taxon>
        <taxon>Paenibacillus</taxon>
    </lineage>
</organism>
<proteinExistence type="predicted"/>
<evidence type="ECO:0000313" key="2">
    <source>
        <dbReference type="Proteomes" id="UP001527181"/>
    </source>
</evidence>
<name>A0ABT4GW38_PAEAL</name>
<protein>
    <submittedName>
        <fullName evidence="1">Uncharacterized protein</fullName>
    </submittedName>
</protein>
<evidence type="ECO:0000313" key="1">
    <source>
        <dbReference type="EMBL" id="MCY9760632.1"/>
    </source>
</evidence>
<gene>
    <name evidence="1" type="ORF">M5X12_08585</name>
</gene>